<dbReference type="Proteomes" id="UP000790787">
    <property type="component" value="Chromosome 19"/>
</dbReference>
<protein>
    <submittedName>
        <fullName evidence="2">Uncharacterized protein LOC107759347</fullName>
    </submittedName>
</protein>
<proteinExistence type="predicted"/>
<keyword evidence="1" id="KW-1185">Reference proteome</keyword>
<evidence type="ECO:0000313" key="1">
    <source>
        <dbReference type="Proteomes" id="UP000790787"/>
    </source>
</evidence>
<gene>
    <name evidence="2" type="primary">LOC107759347</name>
</gene>
<sequence length="181" mass="20465">MFPFAIWPIWVNRNNNLFNNTTNKAFMQYAYKLAVEYKLLTEKETMPQQKIPILAKWLKPTCNHIKLNTDSSFNEETSTCGFGGLFGDNNGKWVLGFQGSLPGLSLLHAELMALKTSLYLAMEQGFTNLEVESDSTDVINCLQNGNTLLKNIIHKCRDLKTMHYTPPFVTAVLSSDYEGSI</sequence>
<name>A0AC58TE52_TOBAC</name>
<dbReference type="RefSeq" id="XP_075095484.1">
    <property type="nucleotide sequence ID" value="XM_075239383.1"/>
</dbReference>
<accession>A0AC58TE52</accession>
<evidence type="ECO:0000313" key="2">
    <source>
        <dbReference type="RefSeq" id="XP_075095484.1"/>
    </source>
</evidence>
<organism evidence="1 2">
    <name type="scientific">Nicotiana tabacum</name>
    <name type="common">Common tobacco</name>
    <dbReference type="NCBI Taxonomy" id="4097"/>
    <lineage>
        <taxon>Eukaryota</taxon>
        <taxon>Viridiplantae</taxon>
        <taxon>Streptophyta</taxon>
        <taxon>Embryophyta</taxon>
        <taxon>Tracheophyta</taxon>
        <taxon>Spermatophyta</taxon>
        <taxon>Magnoliopsida</taxon>
        <taxon>eudicotyledons</taxon>
        <taxon>Gunneridae</taxon>
        <taxon>Pentapetalae</taxon>
        <taxon>asterids</taxon>
        <taxon>lamiids</taxon>
        <taxon>Solanales</taxon>
        <taxon>Solanaceae</taxon>
        <taxon>Nicotianoideae</taxon>
        <taxon>Nicotianeae</taxon>
        <taxon>Nicotiana</taxon>
    </lineage>
</organism>
<reference evidence="1" key="1">
    <citation type="journal article" date="2014" name="Nat. Commun.">
        <title>The tobacco genome sequence and its comparison with those of tomato and potato.</title>
        <authorList>
            <person name="Sierro N."/>
            <person name="Battey J.N."/>
            <person name="Ouadi S."/>
            <person name="Bakaher N."/>
            <person name="Bovet L."/>
            <person name="Willig A."/>
            <person name="Goepfert S."/>
            <person name="Peitsch M.C."/>
            <person name="Ivanov N.V."/>
        </authorList>
    </citation>
    <scope>NUCLEOTIDE SEQUENCE [LARGE SCALE GENOMIC DNA]</scope>
</reference>
<reference evidence="2" key="2">
    <citation type="submission" date="2025-08" db="UniProtKB">
        <authorList>
            <consortium name="RefSeq"/>
        </authorList>
    </citation>
    <scope>IDENTIFICATION</scope>
    <source>
        <tissue evidence="2">Leaf</tissue>
    </source>
</reference>